<organism evidence="1 2">
    <name type="scientific">Nezara viridula</name>
    <name type="common">Southern green stink bug</name>
    <name type="synonym">Cimex viridulus</name>
    <dbReference type="NCBI Taxonomy" id="85310"/>
    <lineage>
        <taxon>Eukaryota</taxon>
        <taxon>Metazoa</taxon>
        <taxon>Ecdysozoa</taxon>
        <taxon>Arthropoda</taxon>
        <taxon>Hexapoda</taxon>
        <taxon>Insecta</taxon>
        <taxon>Pterygota</taxon>
        <taxon>Neoptera</taxon>
        <taxon>Paraneoptera</taxon>
        <taxon>Hemiptera</taxon>
        <taxon>Heteroptera</taxon>
        <taxon>Panheteroptera</taxon>
        <taxon>Pentatomomorpha</taxon>
        <taxon>Pentatomoidea</taxon>
        <taxon>Pentatomidae</taxon>
        <taxon>Pentatominae</taxon>
        <taxon>Nezara</taxon>
    </lineage>
</organism>
<keyword evidence="2" id="KW-1185">Reference proteome</keyword>
<dbReference type="EMBL" id="OV725078">
    <property type="protein sequence ID" value="CAH1392848.1"/>
    <property type="molecule type" value="Genomic_DNA"/>
</dbReference>
<reference evidence="1" key="1">
    <citation type="submission" date="2022-01" db="EMBL/GenBank/DDBJ databases">
        <authorList>
            <person name="King R."/>
        </authorList>
    </citation>
    <scope>NUCLEOTIDE SEQUENCE</scope>
</reference>
<proteinExistence type="predicted"/>
<sequence length="44" mass="4891">MATTTSGFNANRLFCVGLDEVYGLFCGSWHARRAKKSHRGSRSN</sequence>
<gene>
    <name evidence="1" type="ORF">NEZAVI_LOCUS3605</name>
</gene>
<dbReference type="AlphaFoldDB" id="A0A9P0H0G4"/>
<accession>A0A9P0H0G4</accession>
<evidence type="ECO:0000313" key="2">
    <source>
        <dbReference type="Proteomes" id="UP001152798"/>
    </source>
</evidence>
<name>A0A9P0H0G4_NEZVI</name>
<protein>
    <submittedName>
        <fullName evidence="1">Uncharacterized protein</fullName>
    </submittedName>
</protein>
<dbReference type="Proteomes" id="UP001152798">
    <property type="component" value="Chromosome 2"/>
</dbReference>
<evidence type="ECO:0000313" key="1">
    <source>
        <dbReference type="EMBL" id="CAH1392848.1"/>
    </source>
</evidence>